<reference evidence="1 2" key="1">
    <citation type="journal article" date="2021" name="Hortic Res">
        <title>High-quality reference genome and annotation aids understanding of berry development for evergreen blueberry (Vaccinium darrowii).</title>
        <authorList>
            <person name="Yu J."/>
            <person name="Hulse-Kemp A.M."/>
            <person name="Babiker E."/>
            <person name="Staton M."/>
        </authorList>
    </citation>
    <scope>NUCLEOTIDE SEQUENCE [LARGE SCALE GENOMIC DNA]</scope>
    <source>
        <strain evidence="2">cv. NJ 8807/NJ 8810</strain>
        <tissue evidence="1">Young leaf</tissue>
    </source>
</reference>
<dbReference type="Proteomes" id="UP000828048">
    <property type="component" value="Chromosome 5"/>
</dbReference>
<comment type="caution">
    <text evidence="1">The sequence shown here is derived from an EMBL/GenBank/DDBJ whole genome shotgun (WGS) entry which is preliminary data.</text>
</comment>
<proteinExistence type="predicted"/>
<name>A0ACB7XXX9_9ERIC</name>
<dbReference type="EMBL" id="CM037155">
    <property type="protein sequence ID" value="KAH7845946.1"/>
    <property type="molecule type" value="Genomic_DNA"/>
</dbReference>
<sequence length="204" mass="23035">MGQCSELPKHLWEAVEERVVLYADKVRLRSVCASWMYSTLPKLPHQKLHQSPCLLLPTGNHSVTAYGLFSPLDKKFYHLELPELANQGKLLKGSSHGWVVTSEDCSSLCLLVRGNCIYFTDVKSYCPFGEAEFQGTDDMGIYDIDDGLIESLHVSDPESKPGVLEYAKIMKGKKEELEKENKRLEDENEALIVKIAELTEMNVK</sequence>
<protein>
    <submittedName>
        <fullName evidence="1">Uncharacterized protein</fullName>
    </submittedName>
</protein>
<organism evidence="1 2">
    <name type="scientific">Vaccinium darrowii</name>
    <dbReference type="NCBI Taxonomy" id="229202"/>
    <lineage>
        <taxon>Eukaryota</taxon>
        <taxon>Viridiplantae</taxon>
        <taxon>Streptophyta</taxon>
        <taxon>Embryophyta</taxon>
        <taxon>Tracheophyta</taxon>
        <taxon>Spermatophyta</taxon>
        <taxon>Magnoliopsida</taxon>
        <taxon>eudicotyledons</taxon>
        <taxon>Gunneridae</taxon>
        <taxon>Pentapetalae</taxon>
        <taxon>asterids</taxon>
        <taxon>Ericales</taxon>
        <taxon>Ericaceae</taxon>
        <taxon>Vaccinioideae</taxon>
        <taxon>Vaccinieae</taxon>
        <taxon>Vaccinium</taxon>
    </lineage>
</organism>
<gene>
    <name evidence="1" type="ORF">Vadar_007815</name>
</gene>
<evidence type="ECO:0000313" key="2">
    <source>
        <dbReference type="Proteomes" id="UP000828048"/>
    </source>
</evidence>
<accession>A0ACB7XXX9</accession>
<evidence type="ECO:0000313" key="1">
    <source>
        <dbReference type="EMBL" id="KAH7845946.1"/>
    </source>
</evidence>
<keyword evidence="2" id="KW-1185">Reference proteome</keyword>